<dbReference type="EMBL" id="MNCJ02000332">
    <property type="protein sequence ID" value="KAF5753513.1"/>
    <property type="molecule type" value="Genomic_DNA"/>
</dbReference>
<evidence type="ECO:0000313" key="2">
    <source>
        <dbReference type="Proteomes" id="UP000215914"/>
    </source>
</evidence>
<comment type="caution">
    <text evidence="1">The sequence shown here is derived from an EMBL/GenBank/DDBJ whole genome shotgun (WGS) entry which is preliminary data.</text>
</comment>
<dbReference type="Gramene" id="mRNA:HanXRQr2_Chr17g0780951">
    <property type="protein sequence ID" value="mRNA:HanXRQr2_Chr17g0780951"/>
    <property type="gene ID" value="HanXRQr2_Chr17g0780951"/>
</dbReference>
<organism evidence="1 2">
    <name type="scientific">Helianthus annuus</name>
    <name type="common">Common sunflower</name>
    <dbReference type="NCBI Taxonomy" id="4232"/>
    <lineage>
        <taxon>Eukaryota</taxon>
        <taxon>Viridiplantae</taxon>
        <taxon>Streptophyta</taxon>
        <taxon>Embryophyta</taxon>
        <taxon>Tracheophyta</taxon>
        <taxon>Spermatophyta</taxon>
        <taxon>Magnoliopsida</taxon>
        <taxon>eudicotyledons</taxon>
        <taxon>Gunneridae</taxon>
        <taxon>Pentapetalae</taxon>
        <taxon>asterids</taxon>
        <taxon>campanulids</taxon>
        <taxon>Asterales</taxon>
        <taxon>Asteraceae</taxon>
        <taxon>Asteroideae</taxon>
        <taxon>Heliantheae alliance</taxon>
        <taxon>Heliantheae</taxon>
        <taxon>Helianthus</taxon>
    </lineage>
</organism>
<keyword evidence="2" id="KW-1185">Reference proteome</keyword>
<dbReference type="PANTHER" id="PTHR48007:SF55">
    <property type="entry name" value="PROTEIN KINASE DOMAIN-CONTAINING PROTEIN"/>
    <property type="match status" value="1"/>
</dbReference>
<evidence type="ECO:0008006" key="3">
    <source>
        <dbReference type="Google" id="ProtNLM"/>
    </source>
</evidence>
<reference evidence="1" key="2">
    <citation type="submission" date="2020-06" db="EMBL/GenBank/DDBJ databases">
        <title>Helianthus annuus Genome sequencing and assembly Release 2.</title>
        <authorList>
            <person name="Gouzy J."/>
            <person name="Langlade N."/>
            <person name="Munos S."/>
        </authorList>
    </citation>
    <scope>NUCLEOTIDE SEQUENCE</scope>
    <source>
        <tissue evidence="1">Leaves</tissue>
    </source>
</reference>
<name>A0A9K3DES9_HELAN</name>
<accession>A0A9K3DES9</accession>
<dbReference type="PANTHER" id="PTHR48007">
    <property type="entry name" value="LEUCINE-RICH REPEAT RECEPTOR-LIKE PROTEIN KINASE PXC1"/>
    <property type="match status" value="1"/>
</dbReference>
<evidence type="ECO:0000313" key="1">
    <source>
        <dbReference type="EMBL" id="KAF5753513.1"/>
    </source>
</evidence>
<dbReference type="InterPro" id="IPR046959">
    <property type="entry name" value="PRK1-6/SRF4-like"/>
</dbReference>
<proteinExistence type="predicted"/>
<dbReference type="Proteomes" id="UP000215914">
    <property type="component" value="Unassembled WGS sequence"/>
</dbReference>
<dbReference type="AlphaFoldDB" id="A0A9K3DES9"/>
<protein>
    <recommendedName>
        <fullName evidence="3">Protein kinase domain-containing protein</fullName>
    </recommendedName>
</protein>
<reference evidence="1" key="1">
    <citation type="journal article" date="2017" name="Nature">
        <title>The sunflower genome provides insights into oil metabolism, flowering and Asterid evolution.</title>
        <authorList>
            <person name="Badouin H."/>
            <person name="Gouzy J."/>
            <person name="Grassa C.J."/>
            <person name="Murat F."/>
            <person name="Staton S.E."/>
            <person name="Cottret L."/>
            <person name="Lelandais-Briere C."/>
            <person name="Owens G.L."/>
            <person name="Carrere S."/>
            <person name="Mayjonade B."/>
            <person name="Legrand L."/>
            <person name="Gill N."/>
            <person name="Kane N.C."/>
            <person name="Bowers J.E."/>
            <person name="Hubner S."/>
            <person name="Bellec A."/>
            <person name="Berard A."/>
            <person name="Berges H."/>
            <person name="Blanchet N."/>
            <person name="Boniface M.C."/>
            <person name="Brunel D."/>
            <person name="Catrice O."/>
            <person name="Chaidir N."/>
            <person name="Claudel C."/>
            <person name="Donnadieu C."/>
            <person name="Faraut T."/>
            <person name="Fievet G."/>
            <person name="Helmstetter N."/>
            <person name="King M."/>
            <person name="Knapp S.J."/>
            <person name="Lai Z."/>
            <person name="Le Paslier M.C."/>
            <person name="Lippi Y."/>
            <person name="Lorenzon L."/>
            <person name="Mandel J.R."/>
            <person name="Marage G."/>
            <person name="Marchand G."/>
            <person name="Marquand E."/>
            <person name="Bret-Mestries E."/>
            <person name="Morien E."/>
            <person name="Nambeesan S."/>
            <person name="Nguyen T."/>
            <person name="Pegot-Espagnet P."/>
            <person name="Pouilly N."/>
            <person name="Raftis F."/>
            <person name="Sallet E."/>
            <person name="Schiex T."/>
            <person name="Thomas J."/>
            <person name="Vandecasteele C."/>
            <person name="Vares D."/>
            <person name="Vear F."/>
            <person name="Vautrin S."/>
            <person name="Crespi M."/>
            <person name="Mangin B."/>
            <person name="Burke J.M."/>
            <person name="Salse J."/>
            <person name="Munos S."/>
            <person name="Vincourt P."/>
            <person name="Rieseberg L.H."/>
            <person name="Langlade N.B."/>
        </authorList>
    </citation>
    <scope>NUCLEOTIDE SEQUENCE</scope>
    <source>
        <tissue evidence="1">Leaves</tissue>
    </source>
</reference>
<gene>
    <name evidence="1" type="ORF">HanXRQr2_Chr17g0780951</name>
</gene>
<dbReference type="SUPFAM" id="SSF56112">
    <property type="entry name" value="Protein kinase-like (PK-like)"/>
    <property type="match status" value="1"/>
</dbReference>
<sequence>MRWYGEENQRSSLSLCEYDDIFIGCVDDMPLKTCRDDVYDVGDSGLQWTMKDVMRASVGVLGESALGVTEKVVFLDGKCCVLKRFRMVRVGRKEFGRRLARLASIVQQCDYLVPLNAYLYSKRFKFVVCDYYPMGSLQDLLLGMLFL</sequence>
<dbReference type="InterPro" id="IPR011009">
    <property type="entry name" value="Kinase-like_dom_sf"/>
</dbReference>